<dbReference type="InterPro" id="IPR050909">
    <property type="entry name" value="Bact_Autotransporter_VF"/>
</dbReference>
<evidence type="ECO:0000256" key="4">
    <source>
        <dbReference type="SAM" id="MobiDB-lite"/>
    </source>
</evidence>
<protein>
    <submittedName>
        <fullName evidence="7">Filamentous hemagglutinin N-terminal domain-containing protein</fullName>
    </submittedName>
</protein>
<dbReference type="SMART" id="SM00912">
    <property type="entry name" value="Haemagg_act"/>
    <property type="match status" value="1"/>
</dbReference>
<keyword evidence="8" id="KW-1185">Reference proteome</keyword>
<dbReference type="Pfam" id="PF05860">
    <property type="entry name" value="TPS"/>
    <property type="match status" value="1"/>
</dbReference>
<evidence type="ECO:0000259" key="6">
    <source>
        <dbReference type="SMART" id="SM00912"/>
    </source>
</evidence>
<dbReference type="InterPro" id="IPR024973">
    <property type="entry name" value="ESPR"/>
</dbReference>
<evidence type="ECO:0000313" key="8">
    <source>
        <dbReference type="Proteomes" id="UP000484015"/>
    </source>
</evidence>
<dbReference type="Gene3D" id="3.30.210.10">
    <property type="entry name" value="DNA polymerase, thumb domain"/>
    <property type="match status" value="15"/>
</dbReference>
<feature type="domain" description="Filamentous haemagglutinin FhaB/tRNA nuclease CdiA-like TPS" evidence="6">
    <location>
        <begin position="58"/>
        <end position="170"/>
    </location>
</feature>
<dbReference type="RefSeq" id="WP_155441507.1">
    <property type="nucleotide sequence ID" value="NZ_WNLA01000021.1"/>
</dbReference>
<keyword evidence="2" id="KW-0964">Secreted</keyword>
<evidence type="ECO:0000256" key="5">
    <source>
        <dbReference type="SAM" id="Phobius"/>
    </source>
</evidence>
<feature type="compositionally biased region" description="Low complexity" evidence="4">
    <location>
        <begin position="2865"/>
        <end position="2882"/>
    </location>
</feature>
<feature type="non-terminal residue" evidence="7">
    <location>
        <position position="2939"/>
    </location>
</feature>
<dbReference type="GO" id="GO:0005576">
    <property type="term" value="C:extracellular region"/>
    <property type="evidence" value="ECO:0007669"/>
    <property type="project" value="UniProtKB-SubCell"/>
</dbReference>
<feature type="compositionally biased region" description="Low complexity" evidence="4">
    <location>
        <begin position="2895"/>
        <end position="2923"/>
    </location>
</feature>
<keyword evidence="5" id="KW-0812">Transmembrane</keyword>
<evidence type="ECO:0000256" key="1">
    <source>
        <dbReference type="ARBA" id="ARBA00004613"/>
    </source>
</evidence>
<dbReference type="Pfam" id="PF18676">
    <property type="entry name" value="MBG_2"/>
    <property type="match status" value="15"/>
</dbReference>
<dbReference type="InterPro" id="IPR013519">
    <property type="entry name" value="Int_alpha_beta-p"/>
</dbReference>
<dbReference type="SUPFAM" id="SSF51126">
    <property type="entry name" value="Pectin lyase-like"/>
    <property type="match status" value="1"/>
</dbReference>
<feature type="transmembrane region" description="Helical" evidence="5">
    <location>
        <begin position="32"/>
        <end position="51"/>
    </location>
</feature>
<dbReference type="InterPro" id="IPR041286">
    <property type="entry name" value="MBG_2"/>
</dbReference>
<dbReference type="Gene3D" id="2.160.20.10">
    <property type="entry name" value="Single-stranded right-handed beta-helix, Pectin lyase-like"/>
    <property type="match status" value="2"/>
</dbReference>
<comment type="subcellular location">
    <subcellularLocation>
        <location evidence="1">Secreted</location>
    </subcellularLocation>
</comment>
<dbReference type="InterPro" id="IPR011050">
    <property type="entry name" value="Pectin_lyase_fold/virulence"/>
</dbReference>
<dbReference type="OrthoDB" id="218680at2"/>
<keyword evidence="5" id="KW-0472">Membrane</keyword>
<dbReference type="InterPro" id="IPR041248">
    <property type="entry name" value="YDG"/>
</dbReference>
<dbReference type="EMBL" id="WNLA01000021">
    <property type="protein sequence ID" value="MTW05151.1"/>
    <property type="molecule type" value="Genomic_DNA"/>
</dbReference>
<keyword evidence="3" id="KW-0732">Signal</keyword>
<evidence type="ECO:0000256" key="3">
    <source>
        <dbReference type="ARBA" id="ARBA00022729"/>
    </source>
</evidence>
<dbReference type="PROSITE" id="PS51470">
    <property type="entry name" value="FG_GAP"/>
    <property type="match status" value="2"/>
</dbReference>
<reference evidence="7 8" key="1">
    <citation type="submission" date="2019-11" db="EMBL/GenBank/DDBJ databases">
        <title>Type strains purchased from KCTC, JCM and DSMZ.</title>
        <authorList>
            <person name="Lu H."/>
        </authorList>
    </citation>
    <scope>NUCLEOTIDE SEQUENCE [LARGE SCALE GENOMIC DNA]</scope>
    <source>
        <strain evidence="7 8">KCTC 42409</strain>
    </source>
</reference>
<dbReference type="InterPro" id="IPR012334">
    <property type="entry name" value="Pectin_lyas_fold"/>
</dbReference>
<dbReference type="PANTHER" id="PTHR12338:SF8">
    <property type="entry name" value="HEME_HEMOPEXIN-BINDING PROTEIN"/>
    <property type="match status" value="1"/>
</dbReference>
<keyword evidence="5" id="KW-1133">Transmembrane helix</keyword>
<sequence>MNRCYRLRWSECGQVWVPVSEHARGRGKRGGVAGAVAVAAATAALMLPGAIAHAQPAPTQLPTGAQVAAGQAAVSSQGAHMDVQQGSSRAVIDWQTFNVGRGASVAFRQPDAASVMLNRVLDSQPSQIFGSITANGQVFLTNPNGIYFAPGASVDVGGLVATTHGISNDDFMAGRYRFTRGGSQGSVVNEGSLRAALGGYIALLAPEVRNRGVVIARQGTAVLAAGETFELQFEGAATLANVRVSAATIQALVDNGNAVRAPGGHVILSAHGANQVQGSVVHNSGVLEADALAERNGRIFLDGGAGSVSQEGAVAAAGGNVDVRAEDVYFGQGSTSVASPQGKGGGIAVNAGVMLGAVQGHSFDASGRDGGSVRLVAGPHADFTLSSTVTASGAGGLVQLSGGAMSLLSATVSADGGTVNLGGEWQGGGSLPHADTIKLNGATSVSARGGAISVWSDRGTAMEGALRAEGGKVEVSSSGALQAGGTIVAGSVLFDPKNITISSVTEPTKAGTVNLPSSPPYNTSSTDTRGFGESFALDGDHLAIGLKSYVATGSTCTSNCGAVYLYAGASSANWANLTFMTRISNPGTSSGALVGASGTPPVLGTGYADFGSAIALQNGHLAIGAPFYNNFQGGVYLFNYTSSFGTVTYAAKIDGATPVSGMPALPASGRFGTALAFAGSGDKLIVGSTGNAYLFDGLGTSPSSIGTIAYRNTLAVAAQALAANGDHLAIGSSNSVKLYDGLSSANYGSLALRNTITNATVPSGTPVVGSSDGFGASLALAGDLLYVGAPMSNNEGYGYGRVYVFNGMNSANMASPGYSSTIKDGAGGLTLGTNYNLGFAVAAATDRVVAGGQANVQLLMAPDPSIPAYTLTGATFAYADGGAGSSYVVTPADILGYLNAGTAVTLQANNDITVSSPIVASGSTTGGTLSLLAGRTLSVNQNITTNNGNLVLSSSTAGAISANTDAGQGQLLIPNTATINIGTGTATLKTDSININGSVTGTGIVNLQPATAGATVGLVGGAGTLSLFGPAIFNTARFNSTLSQLVIGGPNAGDITVGSSFTLNNTVPLTLSTPGSIFVTNATVNMGKPLILNADTDTSGGGRIAVTGSTISMNANNLVMGGGSCTAAGCTAPAVGVGGVAAIGVMNDHATITGSGGNLWVWGKGGSAGGDGVTYGFSNVNLGTAGGMTVRGDGSWTPSFTPGDGVAFGSGSIVRAGSGGINVTANGNSNTSTGSNGFAFYFDGGAKLYTTNGGPLSITVNMDQGNGGNAYMVCSTCLLGDAALQNGDISFTWGGTSLQAITMPNVAIPGSNTLTLTTPRGITAAGTTQSVGGNVTVNNGSAATSVALGTSGAFHAGGVTVNTAQNVTVIDTGATAVNGVSGVTGTVSVSAAGNLAVNGAIATASSAANAVTLVAGRGIAAGTAAGGDIVYNSGASVTYGAGGSATLYTGTANDSALTALAGAGSGRFRYYSTPTASNFSAALVAGTNIIARERPALAITGNSAAKTYDGQAYAGSLGATATGLASGDTLAMLSGSLNVAGTAFGAVNAGSYTVVPSGLTDTRGYAISYVNGALTVAQAPLSITAANASKTYNGLAFSGNNGVSYSGFVNGESVASLAGSLSFGGTAQGAVNAGSYTIVPQGLSSSNYAITYVDGVLAVAQAPLTVTAASAAKTYDGLAYSGGNGVSYTGFVNGETSAVLGGALGFGGSAQGAANAGSYAITPQGYTSTNYAISYASGALTVAQAPLTVTAANANKTYDGLAYSGGNGATYSGFVNGETSAVLGGTLGYGGTSQGAVNAGSYTIIPQGLSSTNYAIQYANGALAVDKAALTVTANNANKTYDGLAYSGGNGATYTGFANGETSAVLGGALAFGGSAQGAVNAGSYVITPHGYTSTNYTISYTGGALSVAQAPLTITANNAGKTYNGLAFSGGNGVAYSGFVHGESAASLTGSLSFGGTAQGAIDAGSYTIIPQGLSSTNYAVSYVNGALTVAQAPLTVTAANASKTYDGLAYSGGNGVSYTGFVNGETSAVLGGALAYGGTAQGAVNAGSYAITPQGYTSTNYAITYVDGALAIGQAPLTVAAANASRTYDGVAYSGGNGVSYTGFVNGETSAVLGGALAYGGTSQGAVNAGSYTIIPQGLSSTNYAIQYASGALTVDKAPLSLSLAGSVVKTYDGTDVASLGTQNYALTGVVAGQSVTVGKVAGTYDSAGAASGKTVSVALQAGDYIAGAGTSLSNYVLPTAASGNVGRIDPAPLTVTANDASRYYDGKPYSGGNGVTITGLAGSDTAASLGSVAYGGDSQGAVQSGKYAIVPSGFASPNYVISYVPGTLSISQALLTIRARDASQTYSGLPFSGGSGVTYSGFLNGDTAASLQGTLAYGGTSQGAVNAGSYSILPFGLSSANYTVVFEGGTLAIRPAALAVTANPAAKTYDGKAYAGGNGVSYSGFVNGETAAVLRGSLQYGGSSQGAVDAGSYVIKPSGLSSTNYTITYGDAALDVGKAALVVSAGSASKTYDGKAYTGGNGVSYSGFVNGEGATVLGGSLQYGGNSQGAVDAGSYVITPSGLSSRNYAITYQDGALEVGKAALAVSALDAGKTYDGKAYSGGNGVRYSGFVNGETEPVLGGSLQYGGSSQGAVNAGTYAIIPSGLASRNYSITYANGVLEVGKAALTVTAADAAKTYDAKPYAGGNGVRYSGFVNGETAAVLGGSLTYGGSAQGAVAAGTYFIMPQGLDSNNYTIAYQGGALTVARAPLTVTANADRMVYNGTIYVGGNGVVYAGFAGTDTESVLAGMLSYGGSSQGASTPGQYTIHPQGLSSANYDITYADGTLTILPAPPVINVPVPVAPLPLPVAPAAVATAAAAPADSGSGQAQQSSAGTADASPQPADISASASTQALPSGASAATAAPAQQAAADAGNSAVAQTAGATPGQPVNAGPVA</sequence>
<dbReference type="PANTHER" id="PTHR12338">
    <property type="entry name" value="AUTOTRANSPORTER"/>
    <property type="match status" value="1"/>
</dbReference>
<evidence type="ECO:0000256" key="2">
    <source>
        <dbReference type="ARBA" id="ARBA00022525"/>
    </source>
</evidence>
<gene>
    <name evidence="7" type="ORF">GM668_24040</name>
</gene>
<dbReference type="NCBIfam" id="TIGR01901">
    <property type="entry name" value="adhes_NPXG"/>
    <property type="match status" value="1"/>
</dbReference>
<feature type="region of interest" description="Disordered" evidence="4">
    <location>
        <begin position="2865"/>
        <end position="2939"/>
    </location>
</feature>
<dbReference type="Pfam" id="PF13018">
    <property type="entry name" value="ESPR"/>
    <property type="match status" value="1"/>
</dbReference>
<dbReference type="InterPro" id="IPR037160">
    <property type="entry name" value="DNA_Pol_thumb_sf"/>
</dbReference>
<dbReference type="InterPro" id="IPR008638">
    <property type="entry name" value="FhaB/CdiA-like_TPS"/>
</dbReference>
<evidence type="ECO:0000313" key="7">
    <source>
        <dbReference type="EMBL" id="MTW05151.1"/>
    </source>
</evidence>
<proteinExistence type="predicted"/>
<dbReference type="Pfam" id="PF18657">
    <property type="entry name" value="YDG"/>
    <property type="match status" value="1"/>
</dbReference>
<dbReference type="SMART" id="SM00191">
    <property type="entry name" value="Int_alpha"/>
    <property type="match status" value="3"/>
</dbReference>
<organism evidence="7 8">
    <name type="scientific">Pseudoduganella ginsengisoli</name>
    <dbReference type="NCBI Taxonomy" id="1462440"/>
    <lineage>
        <taxon>Bacteria</taxon>
        <taxon>Pseudomonadati</taxon>
        <taxon>Pseudomonadota</taxon>
        <taxon>Betaproteobacteria</taxon>
        <taxon>Burkholderiales</taxon>
        <taxon>Oxalobacteraceae</taxon>
        <taxon>Telluria group</taxon>
        <taxon>Pseudoduganella</taxon>
    </lineage>
</organism>
<comment type="caution">
    <text evidence="7">The sequence shown here is derived from an EMBL/GenBank/DDBJ whole genome shotgun (WGS) entry which is preliminary data.</text>
</comment>
<accession>A0A6L6Q792</accession>
<dbReference type="Proteomes" id="UP000484015">
    <property type="component" value="Unassembled WGS sequence"/>
</dbReference>
<name>A0A6L6Q792_9BURK</name>